<evidence type="ECO:0000259" key="10">
    <source>
        <dbReference type="PROSITE" id="PS51829"/>
    </source>
</evidence>
<evidence type="ECO:0000256" key="2">
    <source>
        <dbReference type="ARBA" id="ARBA00022670"/>
    </source>
</evidence>
<evidence type="ECO:0000256" key="6">
    <source>
        <dbReference type="ARBA" id="ARBA00022837"/>
    </source>
</evidence>
<dbReference type="PANTHER" id="PTHR42884">
    <property type="entry name" value="PROPROTEIN CONVERTASE SUBTILISIN/KEXIN-RELATED"/>
    <property type="match status" value="1"/>
</dbReference>
<evidence type="ECO:0000256" key="1">
    <source>
        <dbReference type="ARBA" id="ARBA00005325"/>
    </source>
</evidence>
<evidence type="ECO:0000256" key="9">
    <source>
        <dbReference type="SAM" id="SignalP"/>
    </source>
</evidence>
<dbReference type="RefSeq" id="WP_054257610.1">
    <property type="nucleotide sequence ID" value="NZ_CYIG01000046.1"/>
</dbReference>
<dbReference type="Gene3D" id="2.60.120.260">
    <property type="entry name" value="Galactose-binding domain-like"/>
    <property type="match status" value="1"/>
</dbReference>
<evidence type="ECO:0000256" key="4">
    <source>
        <dbReference type="ARBA" id="ARBA00022801"/>
    </source>
</evidence>
<dbReference type="Proteomes" id="UP000183656">
    <property type="component" value="Unassembled WGS sequence"/>
</dbReference>
<feature type="domain" description="P/Homo B" evidence="10">
    <location>
        <begin position="525"/>
        <end position="660"/>
    </location>
</feature>
<evidence type="ECO:0000313" key="12">
    <source>
        <dbReference type="Proteomes" id="UP000183656"/>
    </source>
</evidence>
<dbReference type="PROSITE" id="PS51829">
    <property type="entry name" value="P_HOMO_B"/>
    <property type="match status" value="1"/>
</dbReference>
<dbReference type="InterPro" id="IPR022398">
    <property type="entry name" value="Peptidase_S8_His-AS"/>
</dbReference>
<feature type="chain" id="PRO_5010381674" evidence="9">
    <location>
        <begin position="26"/>
        <end position="681"/>
    </location>
</feature>
<sequence>MRHLTKPGRAALRLRIGLMPLVAAAMVACGGDGGSDPAPAPTCPETGPYACKSGETEPLYTFQWALNYLQSYFQGKADEAAFGGGIDLNVEPVHRQGIKGQGVNVLVIDTGVDLGHEDLLANADYDLSWNFLTGQNDPNPLLTPKKEAHGTNVAGMIGAAQNGKGVMGMAPLAKLGGVPLIDTGVVATEENYLDAYGGAAWSRKAHVMNAAYGEDTDAVPYRDAGQAALRGLKALRDGKGIVFVKSAGNEFDEVGLSEDSFANCGILTRGYGCVNSGNDTTNLEPNVIVTAALNAKGQAASYSSTGSVLWITGMGGEYASAGQYGEQSRLSAEQIAQGRAGDGPTIFSTDIRSCTEGYSRSDANPERTNAFLRGVSERVPGVKDNPDCDYSTMNGTSSAAPTISGVVALMLSANPALTWRDVRDILRQSARVVDEGYEKRTRGFRAPRQDKPHAGLFDLQANALLPQAADKRQIAPGATQVPVELGWQTNAAGYRYSNWYGFGVPDAAKAVELALLYKKEPARSRSAQQAVPEFTAVADLKGFEYQKVSLLGTFQGSGQTVDQFQVRLTGTELCLGSLGIAVESPSGTKSLLKMPLDHFAHPLRAVAAFTGYGLGSYAFHGENAQGTWKIYAVASNPRLNPADWSAADGWSTATTTCAAAPAEGATAPQATLQVQARVIAQ</sequence>
<keyword evidence="6" id="KW-0106">Calcium</keyword>
<reference evidence="11 12" key="1">
    <citation type="submission" date="2016-10" db="EMBL/GenBank/DDBJ databases">
        <authorList>
            <person name="de Groot N.N."/>
        </authorList>
    </citation>
    <scope>NUCLEOTIDE SEQUENCE [LARGE SCALE GENOMIC DNA]</scope>
    <source>
        <strain evidence="11 12">R-24608</strain>
    </source>
</reference>
<keyword evidence="5 8" id="KW-0720">Serine protease</keyword>
<dbReference type="GO" id="GO:0012505">
    <property type="term" value="C:endomembrane system"/>
    <property type="evidence" value="ECO:0007669"/>
    <property type="project" value="UniProtKB-ARBA"/>
</dbReference>
<dbReference type="Pfam" id="PF00082">
    <property type="entry name" value="Peptidase_S8"/>
    <property type="match status" value="1"/>
</dbReference>
<dbReference type="PROSITE" id="PS51257">
    <property type="entry name" value="PROKAR_LIPOPROTEIN"/>
    <property type="match status" value="1"/>
</dbReference>
<feature type="active site" description="Charge relay system" evidence="7 8">
    <location>
        <position position="397"/>
    </location>
</feature>
<dbReference type="SUPFAM" id="SSF49785">
    <property type="entry name" value="Galactose-binding domain-like"/>
    <property type="match status" value="1"/>
</dbReference>
<dbReference type="InterPro" id="IPR036852">
    <property type="entry name" value="Peptidase_S8/S53_dom_sf"/>
</dbReference>
<dbReference type="GO" id="GO:0004252">
    <property type="term" value="F:serine-type endopeptidase activity"/>
    <property type="evidence" value="ECO:0007669"/>
    <property type="project" value="UniProtKB-UniRule"/>
</dbReference>
<dbReference type="EMBL" id="FPBX01000041">
    <property type="protein sequence ID" value="SFU93902.1"/>
    <property type="molecule type" value="Genomic_DNA"/>
</dbReference>
<keyword evidence="12" id="KW-1185">Reference proteome</keyword>
<dbReference type="InterPro" id="IPR002884">
    <property type="entry name" value="P_dom"/>
</dbReference>
<dbReference type="InterPro" id="IPR023828">
    <property type="entry name" value="Peptidase_S8_Ser-AS"/>
</dbReference>
<dbReference type="PROSITE" id="PS00138">
    <property type="entry name" value="SUBTILASE_SER"/>
    <property type="match status" value="1"/>
</dbReference>
<evidence type="ECO:0000256" key="5">
    <source>
        <dbReference type="ARBA" id="ARBA00022825"/>
    </source>
</evidence>
<protein>
    <submittedName>
        <fullName evidence="11">Proprotein convertase P-domain-containing protein</fullName>
    </submittedName>
</protein>
<comment type="similarity">
    <text evidence="1">Belongs to the peptidase S8 family. Furin subfamily.</text>
</comment>
<dbReference type="PROSITE" id="PS00137">
    <property type="entry name" value="SUBTILASE_HIS"/>
    <property type="match status" value="1"/>
</dbReference>
<accession>A0A1I7K946</accession>
<evidence type="ECO:0000256" key="8">
    <source>
        <dbReference type="PROSITE-ProRule" id="PRU01240"/>
    </source>
</evidence>
<dbReference type="CDD" id="cd04059">
    <property type="entry name" value="Peptidases_S8_Protein_convertases_Kexins_Furin-like"/>
    <property type="match status" value="1"/>
</dbReference>
<dbReference type="InterPro" id="IPR015500">
    <property type="entry name" value="Peptidase_S8_subtilisin-rel"/>
</dbReference>
<evidence type="ECO:0000256" key="3">
    <source>
        <dbReference type="ARBA" id="ARBA00022729"/>
    </source>
</evidence>
<dbReference type="STRING" id="343013.SAMN04489707_10417"/>
<dbReference type="GO" id="GO:0016020">
    <property type="term" value="C:membrane"/>
    <property type="evidence" value="ECO:0007669"/>
    <property type="project" value="TreeGrafter"/>
</dbReference>
<dbReference type="InterPro" id="IPR034182">
    <property type="entry name" value="Kexin/furin"/>
</dbReference>
<keyword evidence="2 8" id="KW-0645">Protease</keyword>
<dbReference type="PROSITE" id="PS51892">
    <property type="entry name" value="SUBTILASE"/>
    <property type="match status" value="1"/>
</dbReference>
<dbReference type="Gene3D" id="3.40.50.200">
    <property type="entry name" value="Peptidase S8/S53 domain"/>
    <property type="match status" value="1"/>
</dbReference>
<organism evidence="11 12">
    <name type="scientific">Paenacidovorax caeni</name>
    <dbReference type="NCBI Taxonomy" id="343013"/>
    <lineage>
        <taxon>Bacteria</taxon>
        <taxon>Pseudomonadati</taxon>
        <taxon>Pseudomonadota</taxon>
        <taxon>Betaproteobacteria</taxon>
        <taxon>Burkholderiales</taxon>
        <taxon>Comamonadaceae</taxon>
        <taxon>Paenacidovorax</taxon>
    </lineage>
</organism>
<dbReference type="Pfam" id="PF01483">
    <property type="entry name" value="P_proprotein"/>
    <property type="match status" value="1"/>
</dbReference>
<dbReference type="GO" id="GO:0016485">
    <property type="term" value="P:protein processing"/>
    <property type="evidence" value="ECO:0007669"/>
    <property type="project" value="TreeGrafter"/>
</dbReference>
<feature type="signal peptide" evidence="9">
    <location>
        <begin position="1"/>
        <end position="25"/>
    </location>
</feature>
<proteinExistence type="inferred from homology"/>
<dbReference type="SUPFAM" id="SSF52743">
    <property type="entry name" value="Subtilisin-like"/>
    <property type="match status" value="1"/>
</dbReference>
<dbReference type="AlphaFoldDB" id="A0A1I7K946"/>
<keyword evidence="4 8" id="KW-0378">Hydrolase</keyword>
<keyword evidence="3 9" id="KW-0732">Signal</keyword>
<dbReference type="GO" id="GO:0005737">
    <property type="term" value="C:cytoplasm"/>
    <property type="evidence" value="ECO:0007669"/>
    <property type="project" value="UniProtKB-ARBA"/>
</dbReference>
<dbReference type="PRINTS" id="PR00723">
    <property type="entry name" value="SUBTILISIN"/>
</dbReference>
<dbReference type="PANTHER" id="PTHR42884:SF14">
    <property type="entry name" value="NEUROENDOCRINE CONVERTASE 1"/>
    <property type="match status" value="1"/>
</dbReference>
<dbReference type="InterPro" id="IPR008979">
    <property type="entry name" value="Galactose-bd-like_sf"/>
</dbReference>
<feature type="active site" description="Charge relay system" evidence="7 8">
    <location>
        <position position="149"/>
    </location>
</feature>
<dbReference type="InterPro" id="IPR000209">
    <property type="entry name" value="Peptidase_S8/S53_dom"/>
</dbReference>
<gene>
    <name evidence="11" type="ORF">SAMN04489707_10417</name>
</gene>
<name>A0A1I7K946_9BURK</name>
<feature type="active site" description="Charge relay system" evidence="7 8">
    <location>
        <position position="109"/>
    </location>
</feature>
<evidence type="ECO:0000256" key="7">
    <source>
        <dbReference type="PIRSR" id="PIRSR615500-1"/>
    </source>
</evidence>
<evidence type="ECO:0000313" key="11">
    <source>
        <dbReference type="EMBL" id="SFU93902.1"/>
    </source>
</evidence>